<comment type="caution">
    <text evidence="2">The sequence shown here is derived from an EMBL/GenBank/DDBJ whole genome shotgun (WGS) entry which is preliminary data.</text>
</comment>
<accession>A0A444V830</accession>
<dbReference type="Proteomes" id="UP000289886">
    <property type="component" value="Unassembled WGS sequence"/>
</dbReference>
<name>A0A444V830_ACIRT</name>
<dbReference type="EMBL" id="SCEB01001560">
    <property type="protein sequence ID" value="RXM96589.1"/>
    <property type="molecule type" value="Genomic_DNA"/>
</dbReference>
<protein>
    <submittedName>
        <fullName evidence="2">Uncharacterized protein</fullName>
    </submittedName>
</protein>
<gene>
    <name evidence="2" type="ORF">EOD39_15497</name>
</gene>
<proteinExistence type="predicted"/>
<reference evidence="2 3" key="1">
    <citation type="submission" date="2019-01" db="EMBL/GenBank/DDBJ databases">
        <title>Draft Genome and Complete Hox-Cluster Characterization of the Sterlet Sturgeon (Acipenser ruthenus).</title>
        <authorList>
            <person name="Wei Q."/>
        </authorList>
    </citation>
    <scope>NUCLEOTIDE SEQUENCE [LARGE SCALE GENOMIC DNA]</scope>
    <source>
        <strain evidence="2">WHYD16114868_AA</strain>
        <tissue evidence="2">Blood</tissue>
    </source>
</reference>
<organism evidence="2 3">
    <name type="scientific">Acipenser ruthenus</name>
    <name type="common">Sterlet sturgeon</name>
    <dbReference type="NCBI Taxonomy" id="7906"/>
    <lineage>
        <taxon>Eukaryota</taxon>
        <taxon>Metazoa</taxon>
        <taxon>Chordata</taxon>
        <taxon>Craniata</taxon>
        <taxon>Vertebrata</taxon>
        <taxon>Euteleostomi</taxon>
        <taxon>Actinopterygii</taxon>
        <taxon>Chondrostei</taxon>
        <taxon>Acipenseriformes</taxon>
        <taxon>Acipenseridae</taxon>
        <taxon>Acipenser</taxon>
    </lineage>
</organism>
<feature type="region of interest" description="Disordered" evidence="1">
    <location>
        <begin position="15"/>
        <end position="38"/>
    </location>
</feature>
<evidence type="ECO:0000313" key="2">
    <source>
        <dbReference type="EMBL" id="RXM96589.1"/>
    </source>
</evidence>
<dbReference type="AlphaFoldDB" id="A0A444V830"/>
<keyword evidence="3" id="KW-1185">Reference proteome</keyword>
<feature type="compositionally biased region" description="Basic and acidic residues" evidence="1">
    <location>
        <begin position="21"/>
        <end position="38"/>
    </location>
</feature>
<sequence>MLGSGCACVTLQYKGRSPTQEGREAANHRGGDAEDSVTDKDNKKMYAVHGFTGQRKRMMERMKKVDVEVLH</sequence>
<evidence type="ECO:0000256" key="1">
    <source>
        <dbReference type="SAM" id="MobiDB-lite"/>
    </source>
</evidence>
<evidence type="ECO:0000313" key="3">
    <source>
        <dbReference type="Proteomes" id="UP000289886"/>
    </source>
</evidence>